<dbReference type="AlphaFoldDB" id="A0A2L0S4H4"/>
<organism evidence="1 2">
    <name type="scientific">Pseudomonas orientalis</name>
    <dbReference type="NCBI Taxonomy" id="76758"/>
    <lineage>
        <taxon>Bacteria</taxon>
        <taxon>Pseudomonadati</taxon>
        <taxon>Pseudomonadota</taxon>
        <taxon>Gammaproteobacteria</taxon>
        <taxon>Pseudomonadales</taxon>
        <taxon>Pseudomonadaceae</taxon>
        <taxon>Pseudomonas</taxon>
    </lineage>
</organism>
<accession>A0A2L0S4H4</accession>
<evidence type="ECO:0000313" key="1">
    <source>
        <dbReference type="EMBL" id="AUZ49064.1"/>
    </source>
</evidence>
<proteinExistence type="predicted"/>
<dbReference type="RefSeq" id="WP_104505289.1">
    <property type="nucleotide sequence ID" value="NZ_CP018049.1"/>
</dbReference>
<reference evidence="1 2" key="1">
    <citation type="journal article" date="2018" name="Front. Microbiol.">
        <title>Pseudomonas orientalis F9: A Potent Antagonist against Phytopathogens with Phytotoxic Effect in the Apple Flower.</title>
        <authorList>
            <person name="Zengerer V."/>
            <person name="Schmid M."/>
            <person name="Bieri M."/>
            <person name="Muller D.C."/>
            <person name="Remus-Emsermann M.N.P."/>
            <person name="Ahrens C.H."/>
            <person name="Pelludat C."/>
        </authorList>
    </citation>
    <scope>NUCLEOTIDE SEQUENCE [LARGE SCALE GENOMIC DNA]</scope>
    <source>
        <strain evidence="1 2">F9</strain>
    </source>
</reference>
<evidence type="ECO:0000313" key="2">
    <source>
        <dbReference type="Proteomes" id="UP000239888"/>
    </source>
</evidence>
<dbReference type="KEGG" id="poi:BOP93_13305"/>
<sequence>MGWGFEFINNEDVVIIDSEYARLSILSKGRFIPTQESGLGSATNFEKVITTQEPPLVFVKPDNVGIVAGLCRVLILGTPGNWTGFYVRAYDVNTAQPRGSYFAAAYLASPTALWGGRLYDQNESLIFDTGTPSAVFSRSSASWNFVTSGRDAQGLSMVYFSVPFVFSSDEYMLINNFGMDVAGSSFRSASLYCWWDFPANRLWAITIGATPQTTFFIPAVFAKMQA</sequence>
<gene>
    <name evidence="1" type="ORF">BOP93_13305</name>
</gene>
<dbReference type="EMBL" id="CP018049">
    <property type="protein sequence ID" value="AUZ49064.1"/>
    <property type="molecule type" value="Genomic_DNA"/>
</dbReference>
<protein>
    <submittedName>
        <fullName evidence="1">Uncharacterized protein</fullName>
    </submittedName>
</protein>
<dbReference type="Proteomes" id="UP000239888">
    <property type="component" value="Chromosome"/>
</dbReference>
<name>A0A2L0S4H4_9PSED</name>